<dbReference type="AlphaFoldDB" id="A0A1W0X5G5"/>
<name>A0A1W0X5G5_HYPEX</name>
<dbReference type="OrthoDB" id="6139886at2759"/>
<gene>
    <name evidence="1" type="ORF">BV898_03439</name>
</gene>
<proteinExistence type="predicted"/>
<evidence type="ECO:0000313" key="1">
    <source>
        <dbReference type="EMBL" id="OQV22614.1"/>
    </source>
</evidence>
<dbReference type="Proteomes" id="UP000192578">
    <property type="component" value="Unassembled WGS sequence"/>
</dbReference>
<reference evidence="2" key="1">
    <citation type="submission" date="2017-01" db="EMBL/GenBank/DDBJ databases">
        <title>Comparative genomics of anhydrobiosis in the tardigrade Hypsibius dujardini.</title>
        <authorList>
            <person name="Yoshida Y."/>
            <person name="Koutsovoulos G."/>
            <person name="Laetsch D."/>
            <person name="Stevens L."/>
            <person name="Kumar S."/>
            <person name="Horikawa D."/>
            <person name="Ishino K."/>
            <person name="Komine S."/>
            <person name="Tomita M."/>
            <person name="Blaxter M."/>
            <person name="Arakawa K."/>
        </authorList>
    </citation>
    <scope>NUCLEOTIDE SEQUENCE [LARGE SCALE GENOMIC DNA]</scope>
    <source>
        <strain evidence="2">Z151</strain>
    </source>
</reference>
<dbReference type="EMBL" id="MTYJ01000016">
    <property type="protein sequence ID" value="OQV22614.1"/>
    <property type="molecule type" value="Genomic_DNA"/>
</dbReference>
<comment type="caution">
    <text evidence="1">The sequence shown here is derived from an EMBL/GenBank/DDBJ whole genome shotgun (WGS) entry which is preliminary data.</text>
</comment>
<protein>
    <submittedName>
        <fullName evidence="1">Uncharacterized protein</fullName>
    </submittedName>
</protein>
<keyword evidence="2" id="KW-1185">Reference proteome</keyword>
<organism evidence="1 2">
    <name type="scientific">Hypsibius exemplaris</name>
    <name type="common">Freshwater tardigrade</name>
    <dbReference type="NCBI Taxonomy" id="2072580"/>
    <lineage>
        <taxon>Eukaryota</taxon>
        <taxon>Metazoa</taxon>
        <taxon>Ecdysozoa</taxon>
        <taxon>Tardigrada</taxon>
        <taxon>Eutardigrada</taxon>
        <taxon>Parachela</taxon>
        <taxon>Hypsibioidea</taxon>
        <taxon>Hypsibiidae</taxon>
        <taxon>Hypsibius</taxon>
    </lineage>
</organism>
<evidence type="ECO:0000313" key="2">
    <source>
        <dbReference type="Proteomes" id="UP000192578"/>
    </source>
</evidence>
<accession>A0A1W0X5G5</accession>
<sequence>MSDGHHGNTEVVQQFNPIIIGPLRLPEFRNARTNEFPDQTFRAGHYNLSRVKEGGLNLHRYYGGAASEYGQYWMLDKPPTPTGTLASRLDSAILPSWNNQMNSAATLHVPAGVLLMEGYAASQKDQRSHFLGGGWQIFIPQPILGPLIKFKESMASKNLVQAHRDLEETQTAQRALLERYTSHLQQADEAYLRAFTSDTSTCTNLLRNGNELRGLSYQDRQMLQQESHSLSDKSGKPPLAGRYKVHSQTITLPSGQSVSLSLHVSLRHTGDTTRTYMQGNTRVTETTQHYTRVFEWS</sequence>